<dbReference type="OrthoDB" id="3197131at2"/>
<feature type="domain" description="OmpR/PhoB-type" evidence="5">
    <location>
        <begin position="125"/>
        <end position="224"/>
    </location>
</feature>
<evidence type="ECO:0000256" key="2">
    <source>
        <dbReference type="PROSITE-ProRule" id="PRU00169"/>
    </source>
</evidence>
<evidence type="ECO:0000259" key="5">
    <source>
        <dbReference type="PROSITE" id="PS51755"/>
    </source>
</evidence>
<dbReference type="InterPro" id="IPR039420">
    <property type="entry name" value="WalR-like"/>
</dbReference>
<dbReference type="SMART" id="SM00448">
    <property type="entry name" value="REC"/>
    <property type="match status" value="1"/>
</dbReference>
<dbReference type="Gene3D" id="1.10.10.10">
    <property type="entry name" value="Winged helix-like DNA-binding domain superfamily/Winged helix DNA-binding domain"/>
    <property type="match status" value="1"/>
</dbReference>
<dbReference type="Gene3D" id="6.10.250.690">
    <property type="match status" value="1"/>
</dbReference>
<dbReference type="GO" id="GO:0006355">
    <property type="term" value="P:regulation of DNA-templated transcription"/>
    <property type="evidence" value="ECO:0007669"/>
    <property type="project" value="InterPro"/>
</dbReference>
<dbReference type="GO" id="GO:0005829">
    <property type="term" value="C:cytosol"/>
    <property type="evidence" value="ECO:0007669"/>
    <property type="project" value="TreeGrafter"/>
</dbReference>
<dbReference type="Pfam" id="PF00072">
    <property type="entry name" value="Response_reg"/>
    <property type="match status" value="1"/>
</dbReference>
<evidence type="ECO:0000313" key="7">
    <source>
        <dbReference type="Proteomes" id="UP000317550"/>
    </source>
</evidence>
<gene>
    <name evidence="6" type="primary">creB</name>
    <name evidence="6" type="ORF">FNU76_12405</name>
</gene>
<dbReference type="SUPFAM" id="SSF52172">
    <property type="entry name" value="CheY-like"/>
    <property type="match status" value="1"/>
</dbReference>
<feature type="modified residue" description="4-aspartylphosphate" evidence="2">
    <location>
        <position position="53"/>
    </location>
</feature>
<dbReference type="GO" id="GO:0032993">
    <property type="term" value="C:protein-DNA complex"/>
    <property type="evidence" value="ECO:0007669"/>
    <property type="project" value="TreeGrafter"/>
</dbReference>
<sequence>MNKRILLIEDEVAIADTVVYALQREGFVVSWHTLGRDGLAVLDSEGADLLVLDVGLPDISGFELFRQVRQHHDTPVLFLTARGDEIDRVVGLELGADDYVVKPFSPRELVARIKAILRRGSAPIPVVLPNAGLQHDAARARICLAGQVLNLTRYEYRLLVLLLEQPERVFSRSQLMDAVWQDPAASFERTVDAHIRSLRAKLREADPACDPIRTHRGLGYSLSWTAGPAA</sequence>
<dbReference type="SUPFAM" id="SSF46894">
    <property type="entry name" value="C-terminal effector domain of the bipartite response regulators"/>
    <property type="match status" value="1"/>
</dbReference>
<dbReference type="Pfam" id="PF00486">
    <property type="entry name" value="Trans_reg_C"/>
    <property type="match status" value="1"/>
</dbReference>
<keyword evidence="2" id="KW-0597">Phosphoprotein</keyword>
<dbReference type="PROSITE" id="PS51755">
    <property type="entry name" value="OMPR_PHOB"/>
    <property type="match status" value="1"/>
</dbReference>
<dbReference type="EMBL" id="CP041730">
    <property type="protein sequence ID" value="QDQ27098.1"/>
    <property type="molecule type" value="Genomic_DNA"/>
</dbReference>
<feature type="DNA-binding region" description="OmpR/PhoB-type" evidence="3">
    <location>
        <begin position="125"/>
        <end position="224"/>
    </location>
</feature>
<dbReference type="InterPro" id="IPR001867">
    <property type="entry name" value="OmpR/PhoB-type_DNA-bd"/>
</dbReference>
<dbReference type="InterPro" id="IPR036388">
    <property type="entry name" value="WH-like_DNA-bd_sf"/>
</dbReference>
<dbReference type="SMART" id="SM00862">
    <property type="entry name" value="Trans_reg_C"/>
    <property type="match status" value="1"/>
</dbReference>
<evidence type="ECO:0000313" key="6">
    <source>
        <dbReference type="EMBL" id="QDQ27098.1"/>
    </source>
</evidence>
<dbReference type="PANTHER" id="PTHR48111:SF6">
    <property type="entry name" value="TRANSCRIPTIONAL REGULATORY PROTEIN CREB"/>
    <property type="match status" value="1"/>
</dbReference>
<evidence type="ECO:0000259" key="4">
    <source>
        <dbReference type="PROSITE" id="PS50110"/>
    </source>
</evidence>
<dbReference type="Gene3D" id="3.40.50.2300">
    <property type="match status" value="1"/>
</dbReference>
<evidence type="ECO:0000256" key="3">
    <source>
        <dbReference type="PROSITE-ProRule" id="PRU01091"/>
    </source>
</evidence>
<dbReference type="KEGG" id="cari:FNU76_12405"/>
<dbReference type="CDD" id="cd00383">
    <property type="entry name" value="trans_reg_C"/>
    <property type="match status" value="1"/>
</dbReference>
<protein>
    <submittedName>
        <fullName evidence="6">Two-component system response regulator CreB</fullName>
    </submittedName>
</protein>
<dbReference type="PROSITE" id="PS50110">
    <property type="entry name" value="RESPONSE_REGULATORY"/>
    <property type="match status" value="1"/>
</dbReference>
<dbReference type="PANTHER" id="PTHR48111">
    <property type="entry name" value="REGULATOR OF RPOS"/>
    <property type="match status" value="1"/>
</dbReference>
<dbReference type="InterPro" id="IPR001789">
    <property type="entry name" value="Sig_transdc_resp-reg_receiver"/>
</dbReference>
<keyword evidence="7" id="KW-1185">Reference proteome</keyword>
<name>A0A516SGE7_9NEIS</name>
<keyword evidence="1 3" id="KW-0238">DNA-binding</keyword>
<reference evidence="7" key="1">
    <citation type="submission" date="2019-07" db="EMBL/GenBank/DDBJ databases">
        <title>Chitinimonas sp. nov., isolated from Ny-Alesund, arctica soil.</title>
        <authorList>
            <person name="Xu Q."/>
            <person name="Peng F."/>
        </authorList>
    </citation>
    <scope>NUCLEOTIDE SEQUENCE [LARGE SCALE GENOMIC DNA]</scope>
    <source>
        <strain evidence="7">R3-44</strain>
    </source>
</reference>
<proteinExistence type="predicted"/>
<dbReference type="RefSeq" id="WP_144278491.1">
    <property type="nucleotide sequence ID" value="NZ_CP041730.1"/>
</dbReference>
<dbReference type="AlphaFoldDB" id="A0A516SGE7"/>
<dbReference type="InterPro" id="IPR016032">
    <property type="entry name" value="Sig_transdc_resp-reg_C-effctor"/>
</dbReference>
<dbReference type="NCBIfam" id="NF008296">
    <property type="entry name" value="PRK11083.1"/>
    <property type="match status" value="1"/>
</dbReference>
<accession>A0A516SGE7</accession>
<dbReference type="GO" id="GO:0000156">
    <property type="term" value="F:phosphorelay response regulator activity"/>
    <property type="evidence" value="ECO:0007669"/>
    <property type="project" value="TreeGrafter"/>
</dbReference>
<dbReference type="InterPro" id="IPR011006">
    <property type="entry name" value="CheY-like_superfamily"/>
</dbReference>
<organism evidence="6 7">
    <name type="scientific">Chitinimonas arctica</name>
    <dbReference type="NCBI Taxonomy" id="2594795"/>
    <lineage>
        <taxon>Bacteria</taxon>
        <taxon>Pseudomonadati</taxon>
        <taxon>Pseudomonadota</taxon>
        <taxon>Betaproteobacteria</taxon>
        <taxon>Neisseriales</taxon>
        <taxon>Chitinibacteraceae</taxon>
        <taxon>Chitinimonas</taxon>
    </lineage>
</organism>
<evidence type="ECO:0000256" key="1">
    <source>
        <dbReference type="ARBA" id="ARBA00023125"/>
    </source>
</evidence>
<dbReference type="GO" id="GO:0000976">
    <property type="term" value="F:transcription cis-regulatory region binding"/>
    <property type="evidence" value="ECO:0007669"/>
    <property type="project" value="TreeGrafter"/>
</dbReference>
<dbReference type="Proteomes" id="UP000317550">
    <property type="component" value="Chromosome"/>
</dbReference>
<feature type="domain" description="Response regulatory" evidence="4">
    <location>
        <begin position="4"/>
        <end position="117"/>
    </location>
</feature>